<dbReference type="AlphaFoldDB" id="A0ABD1HU54"/>
<accession>A0ABD1HU54</accession>
<dbReference type="Proteomes" id="UP001567538">
    <property type="component" value="Unassembled WGS sequence"/>
</dbReference>
<keyword evidence="2" id="KW-1185">Reference proteome</keyword>
<evidence type="ECO:0000313" key="1">
    <source>
        <dbReference type="EMBL" id="KAL1558551.1"/>
    </source>
</evidence>
<reference evidence="1 2" key="1">
    <citation type="submission" date="2024-06" db="EMBL/GenBank/DDBJ databases">
        <title>A chromosome level genome sequence of Diviner's sage (Salvia divinorum).</title>
        <authorList>
            <person name="Ford S.A."/>
            <person name="Ro D.-K."/>
            <person name="Ness R.W."/>
            <person name="Phillips M.A."/>
        </authorList>
    </citation>
    <scope>NUCLEOTIDE SEQUENCE [LARGE SCALE GENOMIC DNA]</scope>
    <source>
        <strain evidence="1">SAF-2024a</strain>
        <tissue evidence="1">Leaf</tissue>
    </source>
</reference>
<sequence>MEALGDGESYKRKKLDVEHYLDFIDDRNLLSPSFNFARSLACMGDSDGNGFNNGIDGSPSVEPARRSFRCCMLNPEGSERLPRHISPHLRRRGRRYFLILRQRLTEAEKSEKEGGY</sequence>
<dbReference type="EMBL" id="JBEAFC010000004">
    <property type="protein sequence ID" value="KAL1558551.1"/>
    <property type="molecule type" value="Genomic_DNA"/>
</dbReference>
<protein>
    <submittedName>
        <fullName evidence="1">Uncharacterized protein</fullName>
    </submittedName>
</protein>
<proteinExistence type="predicted"/>
<comment type="caution">
    <text evidence="1">The sequence shown here is derived from an EMBL/GenBank/DDBJ whole genome shotgun (WGS) entry which is preliminary data.</text>
</comment>
<organism evidence="1 2">
    <name type="scientific">Salvia divinorum</name>
    <name type="common">Maria pastora</name>
    <name type="synonym">Diviner's sage</name>
    <dbReference type="NCBI Taxonomy" id="28513"/>
    <lineage>
        <taxon>Eukaryota</taxon>
        <taxon>Viridiplantae</taxon>
        <taxon>Streptophyta</taxon>
        <taxon>Embryophyta</taxon>
        <taxon>Tracheophyta</taxon>
        <taxon>Spermatophyta</taxon>
        <taxon>Magnoliopsida</taxon>
        <taxon>eudicotyledons</taxon>
        <taxon>Gunneridae</taxon>
        <taxon>Pentapetalae</taxon>
        <taxon>asterids</taxon>
        <taxon>lamiids</taxon>
        <taxon>Lamiales</taxon>
        <taxon>Lamiaceae</taxon>
        <taxon>Nepetoideae</taxon>
        <taxon>Mentheae</taxon>
        <taxon>Salviinae</taxon>
        <taxon>Salvia</taxon>
        <taxon>Salvia subgen. Calosphace</taxon>
    </lineage>
</organism>
<gene>
    <name evidence="1" type="ORF">AAHA92_09001</name>
</gene>
<name>A0ABD1HU54_SALDI</name>
<evidence type="ECO:0000313" key="2">
    <source>
        <dbReference type="Proteomes" id="UP001567538"/>
    </source>
</evidence>